<accession>A0ABD1GR43</accession>
<reference evidence="1 2" key="1">
    <citation type="submission" date="2024-06" db="EMBL/GenBank/DDBJ databases">
        <title>A chromosome level genome sequence of Diviner's sage (Salvia divinorum).</title>
        <authorList>
            <person name="Ford S.A."/>
            <person name="Ro D.-K."/>
            <person name="Ness R.W."/>
            <person name="Phillips M.A."/>
        </authorList>
    </citation>
    <scope>NUCLEOTIDE SEQUENCE [LARGE SCALE GENOMIC DNA]</scope>
    <source>
        <strain evidence="1">SAF-2024a</strain>
        <tissue evidence="1">Leaf</tissue>
    </source>
</reference>
<dbReference type="Proteomes" id="UP001567538">
    <property type="component" value="Unassembled WGS sequence"/>
</dbReference>
<dbReference type="EMBL" id="JBEAFC010000008">
    <property type="protein sequence ID" value="KAL1545513.1"/>
    <property type="molecule type" value="Genomic_DNA"/>
</dbReference>
<name>A0ABD1GR43_SALDI</name>
<organism evidence="1 2">
    <name type="scientific">Salvia divinorum</name>
    <name type="common">Maria pastora</name>
    <name type="synonym">Diviner's sage</name>
    <dbReference type="NCBI Taxonomy" id="28513"/>
    <lineage>
        <taxon>Eukaryota</taxon>
        <taxon>Viridiplantae</taxon>
        <taxon>Streptophyta</taxon>
        <taxon>Embryophyta</taxon>
        <taxon>Tracheophyta</taxon>
        <taxon>Spermatophyta</taxon>
        <taxon>Magnoliopsida</taxon>
        <taxon>eudicotyledons</taxon>
        <taxon>Gunneridae</taxon>
        <taxon>Pentapetalae</taxon>
        <taxon>asterids</taxon>
        <taxon>lamiids</taxon>
        <taxon>Lamiales</taxon>
        <taxon>Lamiaceae</taxon>
        <taxon>Nepetoideae</taxon>
        <taxon>Mentheae</taxon>
        <taxon>Salviinae</taxon>
        <taxon>Salvia</taxon>
        <taxon>Salvia subgen. Calosphace</taxon>
    </lineage>
</organism>
<protein>
    <submittedName>
        <fullName evidence="1">Uncharacterized protein</fullName>
    </submittedName>
</protein>
<gene>
    <name evidence="1" type="ORF">AAHA92_22231</name>
</gene>
<proteinExistence type="predicted"/>
<comment type="caution">
    <text evidence="1">The sequence shown here is derived from an EMBL/GenBank/DDBJ whole genome shotgun (WGS) entry which is preliminary data.</text>
</comment>
<sequence>MGLVNGDEEIETWLARGALEEVETFVVVEGAELVAVVARGDGGPAPPSTRAQSCPAQSFLLRRSSPLLLSGVRRPPLKARFFPLIYFRCLRLARRPHRPRVTLFRPLPSPSRHRCCSRFIEQSINSPDRSVPAARSSPRSSPRSLLLGTAVVRHLPQAALHQAAEVHARYCLVVASLG</sequence>
<evidence type="ECO:0000313" key="1">
    <source>
        <dbReference type="EMBL" id="KAL1545513.1"/>
    </source>
</evidence>
<dbReference type="AlphaFoldDB" id="A0ABD1GR43"/>
<evidence type="ECO:0000313" key="2">
    <source>
        <dbReference type="Proteomes" id="UP001567538"/>
    </source>
</evidence>
<keyword evidence="2" id="KW-1185">Reference proteome</keyword>